<dbReference type="Pfam" id="PF13426">
    <property type="entry name" value="PAS_9"/>
    <property type="match status" value="1"/>
</dbReference>
<reference evidence="16 17" key="1">
    <citation type="submission" date="2015-07" db="EMBL/GenBank/DDBJ databases">
        <authorList>
            <person name="Noorani M."/>
        </authorList>
    </citation>
    <scope>NUCLEOTIDE SEQUENCE [LARGE SCALE GENOMIC DNA]</scope>
    <source>
        <strain evidence="16 17">CECT 5088</strain>
    </source>
</reference>
<dbReference type="EMBL" id="CXPG01000009">
    <property type="protein sequence ID" value="CTQ31537.1"/>
    <property type="molecule type" value="Genomic_DNA"/>
</dbReference>
<dbReference type="CDD" id="cd00130">
    <property type="entry name" value="PAS"/>
    <property type="match status" value="1"/>
</dbReference>
<dbReference type="PANTHER" id="PTHR47429">
    <property type="entry name" value="PROTEIN TWIN LOV 1"/>
    <property type="match status" value="1"/>
</dbReference>
<dbReference type="InterPro" id="IPR000014">
    <property type="entry name" value="PAS"/>
</dbReference>
<keyword evidence="13" id="KW-0675">Receptor</keyword>
<dbReference type="SUPFAM" id="SSF55874">
    <property type="entry name" value="ATPase domain of HSP90 chaperone/DNA topoisomerase II/histidine kinase"/>
    <property type="match status" value="1"/>
</dbReference>
<dbReference type="SMART" id="SM00091">
    <property type="entry name" value="PAS"/>
    <property type="match status" value="1"/>
</dbReference>
<dbReference type="PROSITE" id="PS50113">
    <property type="entry name" value="PAC"/>
    <property type="match status" value="1"/>
</dbReference>
<name>A0A0M6XLU1_9RHOB</name>
<dbReference type="PANTHER" id="PTHR47429:SF2">
    <property type="entry name" value="PROTEIN TWIN LOV 1"/>
    <property type="match status" value="1"/>
</dbReference>
<keyword evidence="11" id="KW-0067">ATP-binding</keyword>
<dbReference type="InterPro" id="IPR001610">
    <property type="entry name" value="PAC"/>
</dbReference>
<comment type="catalytic activity">
    <reaction evidence="1">
        <text>ATP + protein L-histidine = ADP + protein N-phospho-L-histidine.</text>
        <dbReference type="EC" id="2.7.13.3"/>
    </reaction>
</comment>
<evidence type="ECO:0000256" key="12">
    <source>
        <dbReference type="ARBA" id="ARBA00022991"/>
    </source>
</evidence>
<keyword evidence="3" id="KW-0600">Photoreceptor protein</keyword>
<dbReference type="STRING" id="282197.SAMN04488517_101122"/>
<protein>
    <recommendedName>
        <fullName evidence="2">histidine kinase</fullName>
        <ecNumber evidence="2">2.7.13.3</ecNumber>
    </recommendedName>
</protein>
<dbReference type="InterPro" id="IPR011102">
    <property type="entry name" value="Sig_transdc_His_kinase_HWE"/>
</dbReference>
<keyword evidence="7" id="KW-0288">FMN</keyword>
<dbReference type="SMART" id="SM00086">
    <property type="entry name" value="PAC"/>
    <property type="match status" value="1"/>
</dbReference>
<dbReference type="GO" id="GO:0004673">
    <property type="term" value="F:protein histidine kinase activity"/>
    <property type="evidence" value="ECO:0007669"/>
    <property type="project" value="UniProtKB-EC"/>
</dbReference>
<dbReference type="InterPro" id="IPR035965">
    <property type="entry name" value="PAS-like_dom_sf"/>
</dbReference>
<evidence type="ECO:0000313" key="16">
    <source>
        <dbReference type="EMBL" id="CTQ31537.1"/>
    </source>
</evidence>
<keyword evidence="10 16" id="KW-0418">Kinase</keyword>
<keyword evidence="12" id="KW-0157">Chromophore</keyword>
<keyword evidence="17" id="KW-1185">Reference proteome</keyword>
<evidence type="ECO:0000256" key="2">
    <source>
        <dbReference type="ARBA" id="ARBA00012438"/>
    </source>
</evidence>
<dbReference type="SUPFAM" id="SSF55785">
    <property type="entry name" value="PYP-like sensor domain (PAS domain)"/>
    <property type="match status" value="1"/>
</dbReference>
<evidence type="ECO:0000259" key="15">
    <source>
        <dbReference type="PROSITE" id="PS50113"/>
    </source>
</evidence>
<dbReference type="GO" id="GO:0009881">
    <property type="term" value="F:photoreceptor activity"/>
    <property type="evidence" value="ECO:0007669"/>
    <property type="project" value="UniProtKB-KW"/>
</dbReference>
<dbReference type="RefSeq" id="WP_055681011.1">
    <property type="nucleotide sequence ID" value="NZ_CANMUL010000003.1"/>
</dbReference>
<dbReference type="Pfam" id="PF07536">
    <property type="entry name" value="HWE_HK"/>
    <property type="match status" value="1"/>
</dbReference>
<evidence type="ECO:0000256" key="1">
    <source>
        <dbReference type="ARBA" id="ARBA00000085"/>
    </source>
</evidence>
<keyword evidence="9" id="KW-0547">Nucleotide-binding</keyword>
<evidence type="ECO:0000256" key="4">
    <source>
        <dbReference type="ARBA" id="ARBA00022553"/>
    </source>
</evidence>
<keyword evidence="5" id="KW-0716">Sensory transduction</keyword>
<evidence type="ECO:0000256" key="8">
    <source>
        <dbReference type="ARBA" id="ARBA00022679"/>
    </source>
</evidence>
<evidence type="ECO:0000256" key="7">
    <source>
        <dbReference type="ARBA" id="ARBA00022643"/>
    </source>
</evidence>
<evidence type="ECO:0000313" key="17">
    <source>
        <dbReference type="Proteomes" id="UP000048908"/>
    </source>
</evidence>
<organism evidence="16 17">
    <name type="scientific">Jannaschia rubra</name>
    <dbReference type="NCBI Taxonomy" id="282197"/>
    <lineage>
        <taxon>Bacteria</taxon>
        <taxon>Pseudomonadati</taxon>
        <taxon>Pseudomonadota</taxon>
        <taxon>Alphaproteobacteria</taxon>
        <taxon>Rhodobacterales</taxon>
        <taxon>Roseobacteraceae</taxon>
        <taxon>Jannaschia</taxon>
    </lineage>
</organism>
<dbReference type="SMART" id="SM00911">
    <property type="entry name" value="HWE_HK"/>
    <property type="match status" value="1"/>
</dbReference>
<evidence type="ECO:0000256" key="3">
    <source>
        <dbReference type="ARBA" id="ARBA00022543"/>
    </source>
</evidence>
<evidence type="ECO:0000256" key="11">
    <source>
        <dbReference type="ARBA" id="ARBA00022840"/>
    </source>
</evidence>
<dbReference type="AlphaFoldDB" id="A0A0M6XLU1"/>
<dbReference type="NCBIfam" id="TIGR00229">
    <property type="entry name" value="sensory_box"/>
    <property type="match status" value="1"/>
</dbReference>
<proteinExistence type="predicted"/>
<evidence type="ECO:0000256" key="13">
    <source>
        <dbReference type="ARBA" id="ARBA00023170"/>
    </source>
</evidence>
<dbReference type="EC" id="2.7.13.3" evidence="2"/>
<dbReference type="Gene3D" id="3.30.565.10">
    <property type="entry name" value="Histidine kinase-like ATPase, C-terminal domain"/>
    <property type="match status" value="1"/>
</dbReference>
<dbReference type="Gene3D" id="3.30.450.20">
    <property type="entry name" value="PAS domain"/>
    <property type="match status" value="1"/>
</dbReference>
<feature type="domain" description="PAS" evidence="14">
    <location>
        <begin position="14"/>
        <end position="87"/>
    </location>
</feature>
<sequence>MKDTPRPSTRTLLQTIGLERLIEHARLPLCISDPSQEDNPIVYANPAFSELTGYSSEEVVGRNCRFLQGPETTPESVEQIRRAIREQAVTTVEIVNYRKDGRAFVNALQIGPVHDDTGETVLFFGSQLDISERRAEELQRAQLETSELLHRLRNIVNVMSVVIRMSAREETDVTRLVQTVTERLHALSDAHFRTFDPAQDAGQPLDDLLQTILHAYAPGGASQVAIAGAAGVTVPRQVVTALTLALHELATNAVKHGSLSAPEGRVRIDVSADPEGRDLALRWTESGGPPVQAPDRASGSRIIQQLTRSAGGGLDYDWQASGLTVRISFAL</sequence>
<dbReference type="Proteomes" id="UP000048908">
    <property type="component" value="Unassembled WGS sequence"/>
</dbReference>
<dbReference type="PROSITE" id="PS50112">
    <property type="entry name" value="PAS"/>
    <property type="match status" value="1"/>
</dbReference>
<feature type="domain" description="PAC" evidence="15">
    <location>
        <begin position="90"/>
        <end position="142"/>
    </location>
</feature>
<keyword evidence="4" id="KW-0597">Phosphoprotein</keyword>
<evidence type="ECO:0000256" key="6">
    <source>
        <dbReference type="ARBA" id="ARBA00022630"/>
    </source>
</evidence>
<gene>
    <name evidence="16" type="ORF">JAN5088_00295</name>
</gene>
<evidence type="ECO:0000256" key="10">
    <source>
        <dbReference type="ARBA" id="ARBA00022777"/>
    </source>
</evidence>
<dbReference type="OrthoDB" id="489241at2"/>
<dbReference type="InterPro" id="IPR000700">
    <property type="entry name" value="PAS-assoc_C"/>
</dbReference>
<evidence type="ECO:0000256" key="5">
    <source>
        <dbReference type="ARBA" id="ARBA00022606"/>
    </source>
</evidence>
<keyword evidence="8 16" id="KW-0808">Transferase</keyword>
<evidence type="ECO:0000259" key="14">
    <source>
        <dbReference type="PROSITE" id="PS50112"/>
    </source>
</evidence>
<keyword evidence="6" id="KW-0285">Flavoprotein</keyword>
<evidence type="ECO:0000256" key="9">
    <source>
        <dbReference type="ARBA" id="ARBA00022741"/>
    </source>
</evidence>
<dbReference type="InterPro" id="IPR036890">
    <property type="entry name" value="HATPase_C_sf"/>
</dbReference>
<dbReference type="GO" id="GO:0005524">
    <property type="term" value="F:ATP binding"/>
    <property type="evidence" value="ECO:0007669"/>
    <property type="project" value="UniProtKB-KW"/>
</dbReference>
<accession>A0A0M6XLU1</accession>